<keyword evidence="7" id="KW-0677">Repeat</keyword>
<evidence type="ECO:0000256" key="10">
    <source>
        <dbReference type="ARBA" id="ARBA00023136"/>
    </source>
</evidence>
<dbReference type="FunFam" id="2.20.110.10:FF:000001">
    <property type="entry name" value="Junctophilin"/>
    <property type="match status" value="1"/>
</dbReference>
<evidence type="ECO:0000256" key="3">
    <source>
        <dbReference type="ARBA" id="ARBA00004236"/>
    </source>
</evidence>
<dbReference type="GO" id="GO:0005789">
    <property type="term" value="C:endoplasmic reticulum membrane"/>
    <property type="evidence" value="ECO:0007669"/>
    <property type="project" value="UniProtKB-SubCell"/>
</dbReference>
<dbReference type="GO" id="GO:0005886">
    <property type="term" value="C:plasma membrane"/>
    <property type="evidence" value="ECO:0007669"/>
    <property type="project" value="UniProtKB-SubCell"/>
</dbReference>
<reference evidence="12" key="2">
    <citation type="submission" date="2025-08" db="UniProtKB">
        <authorList>
            <consortium name="Ensembl"/>
        </authorList>
    </citation>
    <scope>IDENTIFICATION</scope>
</reference>
<dbReference type="PANTHER" id="PTHR23085">
    <property type="entry name" value="GH28348P"/>
    <property type="match status" value="1"/>
</dbReference>
<keyword evidence="13" id="KW-1185">Reference proteome</keyword>
<evidence type="ECO:0000313" key="12">
    <source>
        <dbReference type="Ensembl" id="ENSCSAVP00000018363.1"/>
    </source>
</evidence>
<dbReference type="InterPro" id="IPR003409">
    <property type="entry name" value="MORN"/>
</dbReference>
<evidence type="ECO:0000256" key="7">
    <source>
        <dbReference type="ARBA" id="ARBA00022737"/>
    </source>
</evidence>
<keyword evidence="9" id="KW-1133">Transmembrane helix</keyword>
<dbReference type="PANTHER" id="PTHR23085:SF16">
    <property type="entry name" value="GH28348P"/>
    <property type="match status" value="1"/>
</dbReference>
<feature type="compositionally biased region" description="Low complexity" evidence="11">
    <location>
        <begin position="236"/>
        <end position="249"/>
    </location>
</feature>
<dbReference type="Pfam" id="PF02493">
    <property type="entry name" value="MORN"/>
    <property type="match status" value="8"/>
</dbReference>
<comment type="subcellular location">
    <subcellularLocation>
        <location evidence="3">Cell membrane</location>
    </subcellularLocation>
    <subcellularLocation>
        <location evidence="2">Endomembrane system</location>
        <topology evidence="2">Peripheral membrane protein</topology>
    </subcellularLocation>
    <subcellularLocation>
        <location evidence="1">Endoplasmic reticulum membrane</location>
        <topology evidence="1">Single-pass type IV membrane protein</topology>
    </subcellularLocation>
</comment>
<accession>H2ZL97</accession>
<evidence type="ECO:0000256" key="11">
    <source>
        <dbReference type="SAM" id="MobiDB-lite"/>
    </source>
</evidence>
<dbReference type="InterPro" id="IPR017191">
    <property type="entry name" value="Junctophilin"/>
</dbReference>
<reference evidence="12" key="3">
    <citation type="submission" date="2025-09" db="UniProtKB">
        <authorList>
            <consortium name="Ensembl"/>
        </authorList>
    </citation>
    <scope>IDENTIFICATION</scope>
</reference>
<keyword evidence="10" id="KW-0472">Membrane</keyword>
<keyword evidence="8" id="KW-0256">Endoplasmic reticulum</keyword>
<dbReference type="SUPFAM" id="SSF82185">
    <property type="entry name" value="Histone H3 K4-specific methyltransferase SET7/9 N-terminal domain"/>
    <property type="match status" value="2"/>
</dbReference>
<evidence type="ECO:0000256" key="2">
    <source>
        <dbReference type="ARBA" id="ARBA00004184"/>
    </source>
</evidence>
<protein>
    <recommendedName>
        <fullName evidence="14">Junctophilin</fullName>
    </recommendedName>
</protein>
<organism evidence="12 13">
    <name type="scientific">Ciona savignyi</name>
    <name type="common">Pacific transparent sea squirt</name>
    <dbReference type="NCBI Taxonomy" id="51511"/>
    <lineage>
        <taxon>Eukaryota</taxon>
        <taxon>Metazoa</taxon>
        <taxon>Chordata</taxon>
        <taxon>Tunicata</taxon>
        <taxon>Ascidiacea</taxon>
        <taxon>Phlebobranchia</taxon>
        <taxon>Cionidae</taxon>
        <taxon>Ciona</taxon>
    </lineage>
</organism>
<keyword evidence="5" id="KW-1003">Cell membrane</keyword>
<dbReference type="STRING" id="51511.ENSCSAVP00000018363"/>
<sequence length="444" mass="48816">SGGRFDFDDGGTYCGGWEGGKAHGQGICTGPKGQGEYAGSWNHGFEVLGVYTWPSGNTYEGNWSMGKRHNLGVETKGKWQYKGEWSHGLKGRYGVRSCITGRAKYEGTWNNGLQDGYGTETYADGGTYHGQWVGGMRQGWGVRQSMPFGMATIMRSSLRTSMTSLRSEHSNWTSPNSDIVFKTNHRLFQFGSRGGFVLTKHSTTAPPSQLKKKRFFKGSTSSLRSSIMSGLKMRSKSNSSISSGTSRASVKSNKSYRSTMTTDTMGSNASEYSMYTTEADSSSQLAPIEDDIDMNTSESYCGEWKNDSRTGNGVCERTDGFMYEGGWEDNQRHGYGCTTFPDGTTEEGKYRNNVIILSARKKNLLPMKANKIKTKVQQAVAKARQAKETAKQKADIVVSRTSHSIAKSNQAEGVAVNARDEAKIARCVARDLAPDFHQPGNRIH</sequence>
<evidence type="ECO:0000256" key="1">
    <source>
        <dbReference type="ARBA" id="ARBA00004163"/>
    </source>
</evidence>
<keyword evidence="6" id="KW-0812">Transmembrane</keyword>
<evidence type="ECO:0000313" key="13">
    <source>
        <dbReference type="Proteomes" id="UP000007875"/>
    </source>
</evidence>
<dbReference type="GeneTree" id="ENSGT00940000159411"/>
<dbReference type="InParanoid" id="H2ZL97"/>
<dbReference type="GO" id="GO:0030314">
    <property type="term" value="C:junctional membrane complex"/>
    <property type="evidence" value="ECO:0007669"/>
    <property type="project" value="InterPro"/>
</dbReference>
<evidence type="ECO:0000256" key="9">
    <source>
        <dbReference type="ARBA" id="ARBA00022989"/>
    </source>
</evidence>
<evidence type="ECO:0000256" key="8">
    <source>
        <dbReference type="ARBA" id="ARBA00022824"/>
    </source>
</evidence>
<dbReference type="eggNOG" id="KOG0231">
    <property type="taxonomic scope" value="Eukaryota"/>
</dbReference>
<name>H2ZL97_CIOSA</name>
<dbReference type="Proteomes" id="UP000007875">
    <property type="component" value="Unassembled WGS sequence"/>
</dbReference>
<dbReference type="SMART" id="SM00698">
    <property type="entry name" value="MORN"/>
    <property type="match status" value="6"/>
</dbReference>
<evidence type="ECO:0000256" key="4">
    <source>
        <dbReference type="ARBA" id="ARBA00008599"/>
    </source>
</evidence>
<dbReference type="Gene3D" id="2.20.110.10">
    <property type="entry name" value="Histone H3 K4-specific methyltransferase SET7/9 N-terminal domain"/>
    <property type="match status" value="2"/>
</dbReference>
<feature type="compositionally biased region" description="Polar residues" evidence="11">
    <location>
        <begin position="250"/>
        <end position="263"/>
    </location>
</feature>
<proteinExistence type="inferred from homology"/>
<evidence type="ECO:0000256" key="6">
    <source>
        <dbReference type="ARBA" id="ARBA00022692"/>
    </source>
</evidence>
<feature type="region of interest" description="Disordered" evidence="11">
    <location>
        <begin position="234"/>
        <end position="263"/>
    </location>
</feature>
<comment type="similarity">
    <text evidence="4">Belongs to the junctophilin family.</text>
</comment>
<dbReference type="AlphaFoldDB" id="H2ZL97"/>
<dbReference type="OMA" id="FSAQHNA"/>
<evidence type="ECO:0000256" key="5">
    <source>
        <dbReference type="ARBA" id="ARBA00022475"/>
    </source>
</evidence>
<evidence type="ECO:0008006" key="14">
    <source>
        <dbReference type="Google" id="ProtNLM"/>
    </source>
</evidence>
<dbReference type="Ensembl" id="ENSCSAVT00000018563.1">
    <property type="protein sequence ID" value="ENSCSAVP00000018363.1"/>
    <property type="gene ID" value="ENSCSAVG00000010781.1"/>
</dbReference>
<reference evidence="13" key="1">
    <citation type="submission" date="2003-08" db="EMBL/GenBank/DDBJ databases">
        <authorList>
            <person name="Birren B."/>
            <person name="Nusbaum C."/>
            <person name="Abebe A."/>
            <person name="Abouelleil A."/>
            <person name="Adekoya E."/>
            <person name="Ait-zahra M."/>
            <person name="Allen N."/>
            <person name="Allen T."/>
            <person name="An P."/>
            <person name="Anderson M."/>
            <person name="Anderson S."/>
            <person name="Arachchi H."/>
            <person name="Armbruster J."/>
            <person name="Bachantsang P."/>
            <person name="Baldwin J."/>
            <person name="Barry A."/>
            <person name="Bayul T."/>
            <person name="Blitshsteyn B."/>
            <person name="Bloom T."/>
            <person name="Blye J."/>
            <person name="Boguslavskiy L."/>
            <person name="Borowsky M."/>
            <person name="Boukhgalter B."/>
            <person name="Brunache A."/>
            <person name="Butler J."/>
            <person name="Calixte N."/>
            <person name="Calvo S."/>
            <person name="Camarata J."/>
            <person name="Campo K."/>
            <person name="Chang J."/>
            <person name="Cheshatsang Y."/>
            <person name="Citroen M."/>
            <person name="Collymore A."/>
            <person name="Considine T."/>
            <person name="Cook A."/>
            <person name="Cooke P."/>
            <person name="Corum B."/>
            <person name="Cuomo C."/>
            <person name="David R."/>
            <person name="Dawoe T."/>
            <person name="Degray S."/>
            <person name="Dodge S."/>
            <person name="Dooley K."/>
            <person name="Dorje P."/>
            <person name="Dorjee K."/>
            <person name="Dorris L."/>
            <person name="Duffey N."/>
            <person name="Dupes A."/>
            <person name="Elkins T."/>
            <person name="Engels R."/>
            <person name="Erickson J."/>
            <person name="Farina A."/>
            <person name="Faro S."/>
            <person name="Ferreira P."/>
            <person name="Fischer H."/>
            <person name="Fitzgerald M."/>
            <person name="Foley K."/>
            <person name="Gage D."/>
            <person name="Galagan J."/>
            <person name="Gearin G."/>
            <person name="Gnerre S."/>
            <person name="Gnirke A."/>
            <person name="Goyette A."/>
            <person name="Graham J."/>
            <person name="Grandbois E."/>
            <person name="Gyaltsen K."/>
            <person name="Hafez N."/>
            <person name="Hagopian D."/>
            <person name="Hagos B."/>
            <person name="Hall J."/>
            <person name="Hatcher B."/>
            <person name="Heller A."/>
            <person name="Higgins H."/>
            <person name="Honan T."/>
            <person name="Horn A."/>
            <person name="Houde N."/>
            <person name="Hughes L."/>
            <person name="Hulme W."/>
            <person name="Husby E."/>
            <person name="Iliev I."/>
            <person name="Jaffe D."/>
            <person name="Jones C."/>
            <person name="Kamal M."/>
            <person name="Kamat A."/>
            <person name="Kamvysselis M."/>
            <person name="Karlsson E."/>
            <person name="Kells C."/>
            <person name="Kieu A."/>
            <person name="Kisner P."/>
            <person name="Kodira C."/>
            <person name="Kulbokas E."/>
            <person name="Labutti K."/>
            <person name="Lama D."/>
            <person name="Landers T."/>
            <person name="Leger J."/>
            <person name="Levine S."/>
            <person name="Lewis D."/>
            <person name="Lewis T."/>
            <person name="Lindblad-toh K."/>
            <person name="Liu X."/>
            <person name="Lokyitsang T."/>
            <person name="Lokyitsang Y."/>
            <person name="Lucien O."/>
            <person name="Lui A."/>
            <person name="Ma L.J."/>
            <person name="Mabbitt R."/>
            <person name="Macdonald J."/>
            <person name="Maclean C."/>
            <person name="Major J."/>
            <person name="Manning J."/>
            <person name="Marabella R."/>
            <person name="Maru K."/>
            <person name="Matthews C."/>
            <person name="Mauceli E."/>
            <person name="Mccarthy M."/>
            <person name="Mcdonough S."/>
            <person name="Mcghee T."/>
            <person name="Meldrim J."/>
            <person name="Meneus L."/>
            <person name="Mesirov J."/>
            <person name="Mihalev A."/>
            <person name="Mihova T."/>
            <person name="Mikkelsen T."/>
            <person name="Mlenga V."/>
            <person name="Moru K."/>
            <person name="Mozes J."/>
            <person name="Mulrain L."/>
            <person name="Munson G."/>
            <person name="Naylor J."/>
            <person name="Newes C."/>
            <person name="Nguyen C."/>
            <person name="Nguyen N."/>
            <person name="Nguyen T."/>
            <person name="Nicol R."/>
            <person name="Nielsen C."/>
            <person name="Nizzari M."/>
            <person name="Norbu C."/>
            <person name="Norbu N."/>
            <person name="O'donnell P."/>
            <person name="Okoawo O."/>
            <person name="O'leary S."/>
            <person name="Omotosho B."/>
            <person name="O'neill K."/>
            <person name="Osman S."/>
            <person name="Parker S."/>
            <person name="Perrin D."/>
            <person name="Phunkhang P."/>
            <person name="Piqani B."/>
            <person name="Purcell S."/>
            <person name="Rachupka T."/>
            <person name="Ramasamy U."/>
            <person name="Rameau R."/>
            <person name="Ray V."/>
            <person name="Raymond C."/>
            <person name="Retta R."/>
            <person name="Richardson S."/>
            <person name="Rise C."/>
            <person name="Rodriguez J."/>
            <person name="Rogers J."/>
            <person name="Rogov P."/>
            <person name="Rutman M."/>
            <person name="Schupbach R."/>
            <person name="Seaman C."/>
            <person name="Settipalli S."/>
            <person name="Sharpe T."/>
            <person name="Sheridan J."/>
            <person name="Sherpa N."/>
            <person name="Shi J."/>
            <person name="Smirnov S."/>
            <person name="Smith C."/>
            <person name="Sougnez C."/>
            <person name="Spencer B."/>
            <person name="Stalker J."/>
            <person name="Stange-thomann N."/>
            <person name="Stavropoulos S."/>
            <person name="Stetson K."/>
            <person name="Stone C."/>
            <person name="Stone S."/>
            <person name="Stubbs M."/>
            <person name="Talamas J."/>
            <person name="Tchuinga P."/>
            <person name="Tenzing P."/>
            <person name="Tesfaye S."/>
            <person name="Theodore J."/>
            <person name="Thoulutsang Y."/>
            <person name="Topham K."/>
            <person name="Towey S."/>
            <person name="Tsamla T."/>
            <person name="Tsomo N."/>
            <person name="Vallee D."/>
            <person name="Vassiliev H."/>
            <person name="Venkataraman V."/>
            <person name="Vinson J."/>
            <person name="Vo A."/>
            <person name="Wade C."/>
            <person name="Wang S."/>
            <person name="Wangchuk T."/>
            <person name="Wangdi T."/>
            <person name="Whittaker C."/>
            <person name="Wilkinson J."/>
            <person name="Wu Y."/>
            <person name="Wyman D."/>
            <person name="Yadav S."/>
            <person name="Yang S."/>
            <person name="Yang X."/>
            <person name="Yeager S."/>
            <person name="Yee E."/>
            <person name="Young G."/>
            <person name="Zainoun J."/>
            <person name="Zembeck L."/>
            <person name="Zimmer A."/>
            <person name="Zody M."/>
            <person name="Lander E."/>
        </authorList>
    </citation>
    <scope>NUCLEOTIDE SEQUENCE [LARGE SCALE GENOMIC DNA]</scope>
</reference>